<accession>A0ABR3NE20</accession>
<protein>
    <submittedName>
        <fullName evidence="1">Uncharacterized protein</fullName>
    </submittedName>
</protein>
<reference evidence="1 2" key="1">
    <citation type="submission" date="2023-09" db="EMBL/GenBank/DDBJ databases">
        <authorList>
            <person name="Wang M."/>
        </authorList>
    </citation>
    <scope>NUCLEOTIDE SEQUENCE [LARGE SCALE GENOMIC DNA]</scope>
    <source>
        <strain evidence="1">GT-2023</strain>
        <tissue evidence="1">Liver</tissue>
    </source>
</reference>
<dbReference type="Proteomes" id="UP001558613">
    <property type="component" value="Unassembled WGS sequence"/>
</dbReference>
<proteinExistence type="predicted"/>
<sequence length="75" mass="8813">MGLSKAEAFFKNEEELEIIYPAEVKSTKDKKKMKEIILRENPEILLSDYNGPENNRVRCNLLFFTEHPSTWHSTL</sequence>
<dbReference type="EMBL" id="JAYMGO010000005">
    <property type="protein sequence ID" value="KAL1275223.1"/>
    <property type="molecule type" value="Genomic_DNA"/>
</dbReference>
<comment type="caution">
    <text evidence="1">The sequence shown here is derived from an EMBL/GenBank/DDBJ whole genome shotgun (WGS) entry which is preliminary data.</text>
</comment>
<evidence type="ECO:0000313" key="2">
    <source>
        <dbReference type="Proteomes" id="UP001558613"/>
    </source>
</evidence>
<gene>
    <name evidence="1" type="ORF">QQF64_028037</name>
</gene>
<name>A0ABR3NE20_9TELE</name>
<evidence type="ECO:0000313" key="1">
    <source>
        <dbReference type="EMBL" id="KAL1275223.1"/>
    </source>
</evidence>
<keyword evidence="2" id="KW-1185">Reference proteome</keyword>
<organism evidence="1 2">
    <name type="scientific">Cirrhinus molitorella</name>
    <name type="common">mud carp</name>
    <dbReference type="NCBI Taxonomy" id="172907"/>
    <lineage>
        <taxon>Eukaryota</taxon>
        <taxon>Metazoa</taxon>
        <taxon>Chordata</taxon>
        <taxon>Craniata</taxon>
        <taxon>Vertebrata</taxon>
        <taxon>Euteleostomi</taxon>
        <taxon>Actinopterygii</taxon>
        <taxon>Neopterygii</taxon>
        <taxon>Teleostei</taxon>
        <taxon>Ostariophysi</taxon>
        <taxon>Cypriniformes</taxon>
        <taxon>Cyprinidae</taxon>
        <taxon>Labeoninae</taxon>
        <taxon>Labeonini</taxon>
        <taxon>Cirrhinus</taxon>
    </lineage>
</organism>